<reference evidence="2 3" key="1">
    <citation type="submission" date="2024-01" db="EMBL/GenBank/DDBJ databases">
        <title>Genome assemblies of Stephania.</title>
        <authorList>
            <person name="Yang L."/>
        </authorList>
    </citation>
    <scope>NUCLEOTIDE SEQUENCE [LARGE SCALE GENOMIC DNA]</scope>
    <source>
        <strain evidence="2">YNDBR</strain>
        <tissue evidence="2">Leaf</tissue>
    </source>
</reference>
<feature type="signal peptide" evidence="1">
    <location>
        <begin position="1"/>
        <end position="24"/>
    </location>
</feature>
<dbReference type="Proteomes" id="UP001420932">
    <property type="component" value="Unassembled WGS sequence"/>
</dbReference>
<keyword evidence="1" id="KW-0732">Signal</keyword>
<proteinExistence type="predicted"/>
<gene>
    <name evidence="2" type="ORF">Syun_016519</name>
</gene>
<dbReference type="EMBL" id="JBBNAF010000007">
    <property type="protein sequence ID" value="KAK9127722.1"/>
    <property type="molecule type" value="Genomic_DNA"/>
</dbReference>
<evidence type="ECO:0000313" key="3">
    <source>
        <dbReference type="Proteomes" id="UP001420932"/>
    </source>
</evidence>
<comment type="caution">
    <text evidence="2">The sequence shown here is derived from an EMBL/GenBank/DDBJ whole genome shotgun (WGS) entry which is preliminary data.</text>
</comment>
<organism evidence="2 3">
    <name type="scientific">Stephania yunnanensis</name>
    <dbReference type="NCBI Taxonomy" id="152371"/>
    <lineage>
        <taxon>Eukaryota</taxon>
        <taxon>Viridiplantae</taxon>
        <taxon>Streptophyta</taxon>
        <taxon>Embryophyta</taxon>
        <taxon>Tracheophyta</taxon>
        <taxon>Spermatophyta</taxon>
        <taxon>Magnoliopsida</taxon>
        <taxon>Ranunculales</taxon>
        <taxon>Menispermaceae</taxon>
        <taxon>Menispermoideae</taxon>
        <taxon>Cissampelideae</taxon>
        <taxon>Stephania</taxon>
    </lineage>
</organism>
<evidence type="ECO:0000313" key="2">
    <source>
        <dbReference type="EMBL" id="KAK9127722.1"/>
    </source>
</evidence>
<keyword evidence="3" id="KW-1185">Reference proteome</keyword>
<dbReference type="AlphaFoldDB" id="A0AAP0J508"/>
<protein>
    <submittedName>
        <fullName evidence="2">Uncharacterized protein</fullName>
    </submittedName>
</protein>
<accession>A0AAP0J508</accession>
<sequence length="54" mass="6219">MGNFIKESMLLCDLGLFFLGQCWVDFHEGGLKEVSKEVALYKVQKIAKNTHFRV</sequence>
<evidence type="ECO:0000256" key="1">
    <source>
        <dbReference type="SAM" id="SignalP"/>
    </source>
</evidence>
<name>A0AAP0J508_9MAGN</name>
<feature type="chain" id="PRO_5042844964" evidence="1">
    <location>
        <begin position="25"/>
        <end position="54"/>
    </location>
</feature>